<evidence type="ECO:0000313" key="2">
    <source>
        <dbReference type="EMBL" id="KIM21717.1"/>
    </source>
</evidence>
<feature type="compositionally biased region" description="Low complexity" evidence="1">
    <location>
        <begin position="82"/>
        <end position="104"/>
    </location>
</feature>
<feature type="region of interest" description="Disordered" evidence="1">
    <location>
        <begin position="163"/>
        <end position="245"/>
    </location>
</feature>
<protein>
    <submittedName>
        <fullName evidence="2">Uncharacterized protein</fullName>
    </submittedName>
</protein>
<name>A0A0C2WWI1_SERVB</name>
<feature type="compositionally biased region" description="Polar residues" evidence="1">
    <location>
        <begin position="356"/>
        <end position="368"/>
    </location>
</feature>
<feature type="region of interest" description="Disordered" evidence="1">
    <location>
        <begin position="540"/>
        <end position="561"/>
    </location>
</feature>
<gene>
    <name evidence="2" type="ORF">M408DRAFT_333327</name>
</gene>
<sequence>MSFLRPASPNPLQLPSSPMDGSRMDFSTTMSSPISNPNSTPNTGYNFTNPHSRVIHSPTPAHMRARTRRPSSLSLGFDRIKTFGFGTSSSSSPSSGGPNTGTSGVVQSNNTAGTSGLLPAAPIIFDTPADVSNSTLAGRGRASSTASSMSFSFSPARRSISLEDTVNNNNNGNNNNSNNNNTAAQNGMDENEETPQASTRRRSNRLSNLSSLKRKRAVIGITGQNESESSLSNASNGRNTPDMHTRGSLDLGLGGIGISRGIEDDVEALAMDFAGSSGSSPSKDGLGIRMNQTPPRGTVPLADVSPFASKGGAFKPAGLLRIQNELTAPFLDGETRSEAAFTRLVASTSDLASRLRLTNGTPSSSPARTAQRKPRRWMEEWAAKTAGNTGIGIPANGNGMPPIPGAAASVMANGGAGRFPESVHGDGDGPNGGSDETDSEGDDAAEATFVVSRPSSGMGHAAMPIGIGRSRSGSGVLGDSMMMFGSYGAGGEMMGDGGMDLDMVSNMSSPVSTPAATSWREPAPFFQSKKRKFSAAVDSERQDLQPHAKKRKGLSPHGTVIPLSASSASPFNFAQPRSPQQFLQGAQLSMTAITAPNTNQMTGNAYFSPFSGGQFSATSGTA</sequence>
<feature type="region of interest" description="Disordered" evidence="1">
    <location>
        <begin position="356"/>
        <end position="376"/>
    </location>
</feature>
<reference evidence="3" key="2">
    <citation type="submission" date="2015-01" db="EMBL/GenBank/DDBJ databases">
        <title>Evolutionary Origins and Diversification of the Mycorrhizal Mutualists.</title>
        <authorList>
            <consortium name="DOE Joint Genome Institute"/>
            <consortium name="Mycorrhizal Genomics Consortium"/>
            <person name="Kohler A."/>
            <person name="Kuo A."/>
            <person name="Nagy L.G."/>
            <person name="Floudas D."/>
            <person name="Copeland A."/>
            <person name="Barry K.W."/>
            <person name="Cichocki N."/>
            <person name="Veneault-Fourrey C."/>
            <person name="LaButti K."/>
            <person name="Lindquist E.A."/>
            <person name="Lipzen A."/>
            <person name="Lundell T."/>
            <person name="Morin E."/>
            <person name="Murat C."/>
            <person name="Riley R."/>
            <person name="Ohm R."/>
            <person name="Sun H."/>
            <person name="Tunlid A."/>
            <person name="Henrissat B."/>
            <person name="Grigoriev I.V."/>
            <person name="Hibbett D.S."/>
            <person name="Martin F."/>
        </authorList>
    </citation>
    <scope>NUCLEOTIDE SEQUENCE [LARGE SCALE GENOMIC DNA]</scope>
    <source>
        <strain evidence="3">MAFF 305830</strain>
    </source>
</reference>
<accession>A0A0C2WWI1</accession>
<feature type="region of interest" description="Disordered" evidence="1">
    <location>
        <begin position="412"/>
        <end position="443"/>
    </location>
</feature>
<reference evidence="2 3" key="1">
    <citation type="submission" date="2014-04" db="EMBL/GenBank/DDBJ databases">
        <authorList>
            <consortium name="DOE Joint Genome Institute"/>
            <person name="Kuo A."/>
            <person name="Zuccaro A."/>
            <person name="Kohler A."/>
            <person name="Nagy L.G."/>
            <person name="Floudas D."/>
            <person name="Copeland A."/>
            <person name="Barry K.W."/>
            <person name="Cichocki N."/>
            <person name="Veneault-Fourrey C."/>
            <person name="LaButti K."/>
            <person name="Lindquist E.A."/>
            <person name="Lipzen A."/>
            <person name="Lundell T."/>
            <person name="Morin E."/>
            <person name="Murat C."/>
            <person name="Sun H."/>
            <person name="Tunlid A."/>
            <person name="Henrissat B."/>
            <person name="Grigoriev I.V."/>
            <person name="Hibbett D.S."/>
            <person name="Martin F."/>
            <person name="Nordberg H.P."/>
            <person name="Cantor M.N."/>
            <person name="Hua S.X."/>
        </authorList>
    </citation>
    <scope>NUCLEOTIDE SEQUENCE [LARGE SCALE GENOMIC DNA]</scope>
    <source>
        <strain evidence="2 3">MAFF 305830</strain>
    </source>
</reference>
<feature type="region of interest" description="Disordered" evidence="1">
    <location>
        <begin position="1"/>
        <end position="113"/>
    </location>
</feature>
<keyword evidence="3" id="KW-1185">Reference proteome</keyword>
<dbReference type="OrthoDB" id="3258582at2759"/>
<evidence type="ECO:0000256" key="1">
    <source>
        <dbReference type="SAM" id="MobiDB-lite"/>
    </source>
</evidence>
<feature type="compositionally biased region" description="Low complexity" evidence="1">
    <location>
        <begin position="225"/>
        <end position="236"/>
    </location>
</feature>
<proteinExistence type="predicted"/>
<feature type="compositionally biased region" description="Low complexity" evidence="1">
    <location>
        <begin position="167"/>
        <end position="181"/>
    </location>
</feature>
<dbReference type="EMBL" id="KN824374">
    <property type="protein sequence ID" value="KIM21717.1"/>
    <property type="molecule type" value="Genomic_DNA"/>
</dbReference>
<evidence type="ECO:0000313" key="3">
    <source>
        <dbReference type="Proteomes" id="UP000054097"/>
    </source>
</evidence>
<dbReference type="HOGENOM" id="CLU_440472_0_0_1"/>
<dbReference type="AlphaFoldDB" id="A0A0C2WWI1"/>
<dbReference type="Proteomes" id="UP000054097">
    <property type="component" value="Unassembled WGS sequence"/>
</dbReference>
<feature type="compositionally biased region" description="Low complexity" evidence="1">
    <location>
        <begin position="27"/>
        <end position="43"/>
    </location>
</feature>
<organism evidence="2 3">
    <name type="scientific">Serendipita vermifera MAFF 305830</name>
    <dbReference type="NCBI Taxonomy" id="933852"/>
    <lineage>
        <taxon>Eukaryota</taxon>
        <taxon>Fungi</taxon>
        <taxon>Dikarya</taxon>
        <taxon>Basidiomycota</taxon>
        <taxon>Agaricomycotina</taxon>
        <taxon>Agaricomycetes</taxon>
        <taxon>Sebacinales</taxon>
        <taxon>Serendipitaceae</taxon>
        <taxon>Serendipita</taxon>
    </lineage>
</organism>
<feature type="non-terminal residue" evidence="2">
    <location>
        <position position="622"/>
    </location>
</feature>